<comment type="subcellular location">
    <subcellularLocation>
        <location evidence="1">Bacterial flagellum</location>
    </subcellularLocation>
    <subcellularLocation>
        <location evidence="2">Secreted</location>
    </subcellularLocation>
</comment>
<evidence type="ECO:0000256" key="1">
    <source>
        <dbReference type="ARBA" id="ARBA00004365"/>
    </source>
</evidence>
<dbReference type="PANTHER" id="PTHR42792">
    <property type="entry name" value="FLAGELLIN"/>
    <property type="match status" value="1"/>
</dbReference>
<dbReference type="SUPFAM" id="SSF64518">
    <property type="entry name" value="Phase 1 flagellin"/>
    <property type="match status" value="1"/>
</dbReference>
<dbReference type="Pfam" id="PF00700">
    <property type="entry name" value="Flagellin_C"/>
    <property type="match status" value="1"/>
</dbReference>
<protein>
    <submittedName>
        <fullName evidence="8">Flagellar hook-associated protein 3</fullName>
    </submittedName>
</protein>
<dbReference type="InterPro" id="IPR001029">
    <property type="entry name" value="Flagellin_N"/>
</dbReference>
<dbReference type="InterPro" id="IPR001492">
    <property type="entry name" value="Flagellin"/>
</dbReference>
<comment type="similarity">
    <text evidence="3">Belongs to the bacterial flagellin family.</text>
</comment>
<dbReference type="EMBL" id="CP019236">
    <property type="protein sequence ID" value="APW36611.1"/>
    <property type="molecule type" value="Genomic_DNA"/>
</dbReference>
<dbReference type="STRING" id="1842727.RD110_04815"/>
<gene>
    <name evidence="8" type="ORF">RD110_04815</name>
</gene>
<dbReference type="Pfam" id="PF21158">
    <property type="entry name" value="flgK_1st_1"/>
    <property type="match status" value="1"/>
</dbReference>
<feature type="domain" description="Flagellar hook-associated protein 1 D2-like" evidence="7">
    <location>
        <begin position="201"/>
        <end position="284"/>
    </location>
</feature>
<dbReference type="RefSeq" id="WP_076197214.1">
    <property type="nucleotide sequence ID" value="NZ_CP019236.1"/>
</dbReference>
<dbReference type="Gene3D" id="1.20.1330.10">
    <property type="entry name" value="f41 fragment of flagellin, N-terminal domain"/>
    <property type="match status" value="1"/>
</dbReference>
<feature type="domain" description="Flagellin C-terminal" evidence="6">
    <location>
        <begin position="320"/>
        <end position="402"/>
    </location>
</feature>
<evidence type="ECO:0000313" key="8">
    <source>
        <dbReference type="EMBL" id="APW36611.1"/>
    </source>
</evidence>
<evidence type="ECO:0000259" key="7">
    <source>
        <dbReference type="Pfam" id="PF21158"/>
    </source>
</evidence>
<name>A0A1P8JSA0_9BURK</name>
<evidence type="ECO:0000313" key="9">
    <source>
        <dbReference type="Proteomes" id="UP000186609"/>
    </source>
</evidence>
<evidence type="ECO:0000259" key="6">
    <source>
        <dbReference type="Pfam" id="PF00700"/>
    </source>
</evidence>
<evidence type="ECO:0000256" key="3">
    <source>
        <dbReference type="ARBA" id="ARBA00005709"/>
    </source>
</evidence>
<reference evidence="8 9" key="1">
    <citation type="submission" date="2017-01" db="EMBL/GenBank/DDBJ databases">
        <authorList>
            <person name="Mah S.A."/>
            <person name="Swanson W.J."/>
            <person name="Moy G.W."/>
            <person name="Vacquier V.D."/>
        </authorList>
    </citation>
    <scope>NUCLEOTIDE SEQUENCE [LARGE SCALE GENOMIC DNA]</scope>
    <source>
        <strain evidence="8 9">DCY110</strain>
    </source>
</reference>
<dbReference type="AlphaFoldDB" id="A0A1P8JSA0"/>
<dbReference type="Pfam" id="PF00669">
    <property type="entry name" value="Flagellin_N"/>
    <property type="match status" value="1"/>
</dbReference>
<dbReference type="Proteomes" id="UP000186609">
    <property type="component" value="Chromosome"/>
</dbReference>
<keyword evidence="9" id="KW-1185">Reference proteome</keyword>
<dbReference type="OrthoDB" id="9768249at2"/>
<dbReference type="PANTHER" id="PTHR42792:SF1">
    <property type="entry name" value="FLAGELLAR HOOK-ASSOCIATED PROTEIN 3"/>
    <property type="match status" value="1"/>
</dbReference>
<proteinExistence type="inferred from homology"/>
<dbReference type="GO" id="GO:0071973">
    <property type="term" value="P:bacterial-type flagellum-dependent cell motility"/>
    <property type="evidence" value="ECO:0007669"/>
    <property type="project" value="InterPro"/>
</dbReference>
<feature type="domain" description="Flagellin N-terminal" evidence="5">
    <location>
        <begin position="16"/>
        <end position="143"/>
    </location>
</feature>
<organism evidence="8 9">
    <name type="scientific">Rhodoferax koreensis</name>
    <dbReference type="NCBI Taxonomy" id="1842727"/>
    <lineage>
        <taxon>Bacteria</taxon>
        <taxon>Pseudomonadati</taxon>
        <taxon>Pseudomonadota</taxon>
        <taxon>Betaproteobacteria</taxon>
        <taxon>Burkholderiales</taxon>
        <taxon>Comamonadaceae</taxon>
        <taxon>Rhodoferax</taxon>
    </lineage>
</organism>
<dbReference type="GO" id="GO:0009424">
    <property type="term" value="C:bacterial-type flagellum hook"/>
    <property type="evidence" value="ECO:0007669"/>
    <property type="project" value="InterPro"/>
</dbReference>
<dbReference type="KEGG" id="rhy:RD110_04815"/>
<evidence type="ECO:0000256" key="4">
    <source>
        <dbReference type="ARBA" id="ARBA00023143"/>
    </source>
</evidence>
<keyword evidence="8" id="KW-0969">Cilium</keyword>
<dbReference type="InterPro" id="IPR013384">
    <property type="entry name" value="Flagell_FlgL"/>
</dbReference>
<keyword evidence="8" id="KW-0282">Flagellum</keyword>
<dbReference type="GO" id="GO:0005576">
    <property type="term" value="C:extracellular region"/>
    <property type="evidence" value="ECO:0007669"/>
    <property type="project" value="UniProtKB-SubCell"/>
</dbReference>
<keyword evidence="8" id="KW-0966">Cell projection</keyword>
<evidence type="ECO:0000259" key="5">
    <source>
        <dbReference type="Pfam" id="PF00669"/>
    </source>
</evidence>
<keyword evidence="4" id="KW-0975">Bacterial flagellum</keyword>
<dbReference type="InterPro" id="IPR049119">
    <property type="entry name" value="FlgK_D2-like"/>
</dbReference>
<evidence type="ECO:0000256" key="2">
    <source>
        <dbReference type="ARBA" id="ARBA00004613"/>
    </source>
</evidence>
<dbReference type="InterPro" id="IPR046358">
    <property type="entry name" value="Flagellin_C"/>
</dbReference>
<sequence>MATTFARLGSYNAFDTATRNLTTRQNTLSSLQEHITAGKRVLRPSDDPTAAAQAERAQTRIARVDTDQRALAMQKNSITEAESTLGEANDAMQAFREKLVAAGNGAYNATDRNSIVQELTSLREQIFTYSNRTDSNGIPLFSGLGSAAPPFVDATTGVQYAAIPGQRPNGEVSVTPTLDGEAAWMSVPTGNGVFAVDFGAANTGTAWSDLGQVTNPSAVTGNNYSIQFSVNAAGVTTYDVTNTTTGTAVATGQPYTSGQAIAFDGMSMVIKGAPKTGDSFAVTPSVKTDVFAVLDKAIAGLKNAGPNVGTLTHGITQALTQIDAGMTRLQASRGLAGDLLNRVDRVDASQQTRAVQLEGDRSRAEDLDMIKALSDQANQQTGYQAALQSYAQIQKLSLFNYLS</sequence>
<dbReference type="GO" id="GO:0005198">
    <property type="term" value="F:structural molecule activity"/>
    <property type="evidence" value="ECO:0007669"/>
    <property type="project" value="InterPro"/>
</dbReference>
<dbReference type="NCBIfam" id="TIGR02550">
    <property type="entry name" value="flagell_flgL"/>
    <property type="match status" value="1"/>
</dbReference>
<accession>A0A1P8JSA0</accession>